<comment type="caution">
    <text evidence="6">The sequence shown here is derived from an EMBL/GenBank/DDBJ whole genome shotgun (WGS) entry which is preliminary data.</text>
</comment>
<dbReference type="EMBL" id="VUNH01000003">
    <property type="protein sequence ID" value="MST55090.1"/>
    <property type="molecule type" value="Genomic_DNA"/>
</dbReference>
<dbReference type="Pfam" id="PF01297">
    <property type="entry name" value="ZnuA"/>
    <property type="match status" value="1"/>
</dbReference>
<feature type="region of interest" description="Disordered" evidence="4">
    <location>
        <begin position="120"/>
        <end position="141"/>
    </location>
</feature>
<feature type="signal peptide" evidence="5">
    <location>
        <begin position="1"/>
        <end position="22"/>
    </location>
</feature>
<proteinExistence type="inferred from homology"/>
<dbReference type="AlphaFoldDB" id="A0A6L5Y9W9"/>
<name>A0A6L5Y9W9_9BACT</name>
<protein>
    <submittedName>
        <fullName evidence="6">Zinc ABC transporter substrate-binding protein</fullName>
    </submittedName>
</protein>
<evidence type="ECO:0000313" key="6">
    <source>
        <dbReference type="EMBL" id="MST55090.1"/>
    </source>
</evidence>
<dbReference type="Proteomes" id="UP000473699">
    <property type="component" value="Unassembled WGS sequence"/>
</dbReference>
<accession>A0A6L5Y9W9</accession>
<dbReference type="GO" id="GO:0030001">
    <property type="term" value="P:metal ion transport"/>
    <property type="evidence" value="ECO:0007669"/>
    <property type="project" value="InterPro"/>
</dbReference>
<comment type="similarity">
    <text evidence="1">Belongs to the bacterial solute-binding protein 9 family.</text>
</comment>
<evidence type="ECO:0000256" key="5">
    <source>
        <dbReference type="SAM" id="SignalP"/>
    </source>
</evidence>
<gene>
    <name evidence="6" type="ORF">FYJ74_03385</name>
</gene>
<dbReference type="InterPro" id="IPR006127">
    <property type="entry name" value="ZnuA-like"/>
</dbReference>
<dbReference type="Gene3D" id="3.40.50.1980">
    <property type="entry name" value="Nitrogenase molybdenum iron protein domain"/>
    <property type="match status" value="2"/>
</dbReference>
<feature type="chain" id="PRO_5026932843" evidence="5">
    <location>
        <begin position="23"/>
        <end position="319"/>
    </location>
</feature>
<dbReference type="PANTHER" id="PTHR42953:SF3">
    <property type="entry name" value="HIGH-AFFINITY ZINC UPTAKE SYSTEM PROTEIN ZNUA"/>
    <property type="match status" value="1"/>
</dbReference>
<dbReference type="PANTHER" id="PTHR42953">
    <property type="entry name" value="HIGH-AFFINITY ZINC UPTAKE SYSTEM PROTEIN ZNUA-RELATED"/>
    <property type="match status" value="1"/>
</dbReference>
<keyword evidence="3 5" id="KW-0732">Signal</keyword>
<keyword evidence="7" id="KW-1185">Reference proteome</keyword>
<organism evidence="6 7">
    <name type="scientific">Pyramidobacter porci</name>
    <dbReference type="NCBI Taxonomy" id="2605789"/>
    <lineage>
        <taxon>Bacteria</taxon>
        <taxon>Thermotogati</taxon>
        <taxon>Synergistota</taxon>
        <taxon>Synergistia</taxon>
        <taxon>Synergistales</taxon>
        <taxon>Dethiosulfovibrionaceae</taxon>
        <taxon>Pyramidobacter</taxon>
    </lineage>
</organism>
<dbReference type="SUPFAM" id="SSF53807">
    <property type="entry name" value="Helical backbone' metal receptor"/>
    <property type="match status" value="1"/>
</dbReference>
<reference evidence="6 7" key="1">
    <citation type="submission" date="2019-08" db="EMBL/GenBank/DDBJ databases">
        <title>In-depth cultivation of the pig gut microbiome towards novel bacterial diversity and tailored functional studies.</title>
        <authorList>
            <person name="Wylensek D."/>
            <person name="Hitch T.C.A."/>
            <person name="Clavel T."/>
        </authorList>
    </citation>
    <scope>NUCLEOTIDE SEQUENCE [LARGE SCALE GENOMIC DNA]</scope>
    <source>
        <strain evidence="6 7">SM-530-WT-4B</strain>
    </source>
</reference>
<sequence>MRRFFLLLTALTLALHAPAASAADGKLTVVATVFPAYDWTRVILGERAGQVRLKLLFDNGVDLHSYQPTVNDMILVSSCDLFVGVGGASDNGLSGALSGAVNQRTAVIDLLASLGERAREEVPAAGETPEHHHHDHEHEEPELDEHVWLSLRHAQRFCRLIAEKLAALDPEGAPLYRANAAAYAAQLQALDGEYAAMIASAKRRTVVFADRFPFIYMTEDYGLEHYAAFRGCSAESEASFKTLAVLAGKVKELDLPAVLVLENSDRKIAATVLRTAGGRERKIVVMNSMQSCTARDLERGTTYLSLMRDNLAALREALN</sequence>
<evidence type="ECO:0000256" key="3">
    <source>
        <dbReference type="ARBA" id="ARBA00022729"/>
    </source>
</evidence>
<evidence type="ECO:0000256" key="2">
    <source>
        <dbReference type="ARBA" id="ARBA00022448"/>
    </source>
</evidence>
<dbReference type="GO" id="GO:0046872">
    <property type="term" value="F:metal ion binding"/>
    <property type="evidence" value="ECO:0007669"/>
    <property type="project" value="InterPro"/>
</dbReference>
<evidence type="ECO:0000256" key="1">
    <source>
        <dbReference type="ARBA" id="ARBA00011028"/>
    </source>
</evidence>
<dbReference type="InterPro" id="IPR050492">
    <property type="entry name" value="Bact_metal-bind_prot9"/>
</dbReference>
<keyword evidence="2" id="KW-0813">Transport</keyword>
<evidence type="ECO:0000256" key="4">
    <source>
        <dbReference type="SAM" id="MobiDB-lite"/>
    </source>
</evidence>
<evidence type="ECO:0000313" key="7">
    <source>
        <dbReference type="Proteomes" id="UP000473699"/>
    </source>
</evidence>
<dbReference type="RefSeq" id="WP_154528202.1">
    <property type="nucleotide sequence ID" value="NZ_JAXDZJ010000182.1"/>
</dbReference>